<dbReference type="SUPFAM" id="SSF50978">
    <property type="entry name" value="WD40 repeat-like"/>
    <property type="match status" value="1"/>
</dbReference>
<keyword evidence="5" id="KW-0175">Coiled coil</keyword>
<feature type="domain" description="V-SNARE coiled-coil homology" evidence="7">
    <location>
        <begin position="1034"/>
        <end position="1098"/>
    </location>
</feature>
<evidence type="ECO:0000259" key="7">
    <source>
        <dbReference type="PROSITE" id="PS50892"/>
    </source>
</evidence>
<dbReference type="InterPro" id="IPR015943">
    <property type="entry name" value="WD40/YVTN_repeat-like_dom_sf"/>
</dbReference>
<dbReference type="GO" id="GO:0019905">
    <property type="term" value="F:syntaxin binding"/>
    <property type="evidence" value="ECO:0007669"/>
    <property type="project" value="TreeGrafter"/>
</dbReference>
<dbReference type="GO" id="GO:0005886">
    <property type="term" value="C:plasma membrane"/>
    <property type="evidence" value="ECO:0007669"/>
    <property type="project" value="TreeGrafter"/>
</dbReference>
<dbReference type="SUPFAM" id="SSF58038">
    <property type="entry name" value="SNARE fusion complex"/>
    <property type="match status" value="1"/>
</dbReference>
<evidence type="ECO:0000313" key="8">
    <source>
        <dbReference type="EMBL" id="WOG92640.1"/>
    </source>
</evidence>
<evidence type="ECO:0000256" key="6">
    <source>
        <dbReference type="SAM" id="MobiDB-lite"/>
    </source>
</evidence>
<reference evidence="8" key="2">
    <citation type="submission" date="2022-03" db="EMBL/GenBank/DDBJ databases">
        <title>Draft title - Genomic analysis of global carrot germplasm unveils the trajectory of domestication and the origin of high carotenoid orange carrot.</title>
        <authorList>
            <person name="Iorizzo M."/>
            <person name="Ellison S."/>
            <person name="Senalik D."/>
            <person name="Macko-Podgorni A."/>
            <person name="Grzebelus D."/>
            <person name="Bostan H."/>
            <person name="Rolling W."/>
            <person name="Curaba J."/>
            <person name="Simon P."/>
        </authorList>
    </citation>
    <scope>NUCLEOTIDE SEQUENCE</scope>
    <source>
        <tissue evidence="8">Leaf</tissue>
    </source>
</reference>
<dbReference type="InterPro" id="IPR042855">
    <property type="entry name" value="V_SNARE_CC"/>
</dbReference>
<dbReference type="Pfam" id="PF00957">
    <property type="entry name" value="Synaptobrevin"/>
    <property type="match status" value="1"/>
</dbReference>
<evidence type="ECO:0000313" key="9">
    <source>
        <dbReference type="Proteomes" id="UP000077755"/>
    </source>
</evidence>
<dbReference type="Gene3D" id="2.130.10.10">
    <property type="entry name" value="YVTN repeat-like/Quinoprotein amine dehydrogenase"/>
    <property type="match status" value="3"/>
</dbReference>
<comment type="subcellular location">
    <subcellularLocation>
        <location evidence="1">Cytoplasm</location>
    </subcellularLocation>
</comment>
<sequence>MISKLFHNFVQSPQPENEEEKKTLKDLQPCVAIHYGIPSAASILAFDPFQRLLAIATSDGRIKVIGGDNIEALLIAPRPSSFKNLEFLHNQGFLVSVSNENEVQVWDLEYRCIAAHTQWESNITAFCTVYGFPYMYVGDEYGFLSVLKFDAQEGNLQQLPYYIAANVVADGTGVSLPDHLSVVGVLPQPCSSGNRVLIAYANGFIILWDITEDQAVLVSGRKDILLKDAIVVNSSDDVRHEPSEGTSDNNGQLEKDISSLCWVSSDGSVLAVGYVDGDILLWNLTNSASTKDLQSHKSLNNVSKLKLSSAQKRLPVIVLRWHSNSADKGPKGQLFVYGGDEIGSEEVLTILTLDWPPGIETLICISRIDLTLGGSFADMGLVRSGGSGEHSDVSTLFVLTNPGQLHYYDEAFLSVLMSNPNKKHSAHAIQYRAVIPTTEPNMSVGKLSVLNEEVSFLGFRISTKSGTSTNWPLSGGVPYKLSSDESRCKRIYIGGYEDGSVRVWDATFPVLSLVSVIGCQVEGSELAGTGSSVSALDFSSSTSSLAIGEESGLVRLYCLMQRSEKSTLHIVTGTNHEVNNVPSGGQNQCLAVFSLVNSPVRSLQFVTSGSRLAIGFECGQVAMVDLSSSKLLYLKDCISRSSSSVISLTVKSFPDTLDNSLGLSKDKKSAEPADEIAFVLTRDAQITVIDSTRGDIITALPTQPKTQSTALSLYIVEGNNSISDVSESYLLNSSQDLEAKSKIEVTNECQSDIKEVNVNAHYNPITIGQRFNDSLILLCCDDGLHLYSLSSVVQGENRSIRSLELTTICCWTTIFETDEKCLSLILFYQTGLIEVRSLPDLEVVGDTSISLLLKWTFKTNMNKTMSSSGTGQITMVNGCEFALLSLLAFENDFRIPESLPNLHDRALAAAADSGVASSLNPKKKQITTTGILSGLIKGFNIGKDQSGDIYETRESIVEHLDHIYSRFPFSGSLNIPDEDLAEYDIDDIEINEPIQLSPPRVQNTDERKDKEKERERLFEGGSTESKPKLRTAEEVRAKYRKTGDVSVAAAQAKDKLIERQEKLEKLGRNTEELQSGAEDFSSLAKELAKRMENRKWWQL</sequence>
<dbReference type="SMART" id="SM00320">
    <property type="entry name" value="WD40"/>
    <property type="match status" value="7"/>
</dbReference>
<keyword evidence="9" id="KW-1185">Reference proteome</keyword>
<protein>
    <recommendedName>
        <fullName evidence="7">V-SNARE coiled-coil homology domain-containing protein</fullName>
    </recommendedName>
</protein>
<dbReference type="Pfam" id="PF00400">
    <property type="entry name" value="WD40"/>
    <property type="match status" value="1"/>
</dbReference>
<dbReference type="InterPro" id="IPR001680">
    <property type="entry name" value="WD40_rpt"/>
</dbReference>
<proteinExistence type="inferred from homology"/>
<evidence type="ECO:0000256" key="3">
    <source>
        <dbReference type="ARBA" id="ARBA00022483"/>
    </source>
</evidence>
<organism evidence="8 9">
    <name type="scientific">Daucus carota subsp. sativus</name>
    <name type="common">Carrot</name>
    <dbReference type="NCBI Taxonomy" id="79200"/>
    <lineage>
        <taxon>Eukaryota</taxon>
        <taxon>Viridiplantae</taxon>
        <taxon>Streptophyta</taxon>
        <taxon>Embryophyta</taxon>
        <taxon>Tracheophyta</taxon>
        <taxon>Spermatophyta</taxon>
        <taxon>Magnoliopsida</taxon>
        <taxon>eudicotyledons</taxon>
        <taxon>Gunneridae</taxon>
        <taxon>Pentapetalae</taxon>
        <taxon>asterids</taxon>
        <taxon>campanulids</taxon>
        <taxon>Apiales</taxon>
        <taxon>Apiaceae</taxon>
        <taxon>Apioideae</taxon>
        <taxon>Scandiceae</taxon>
        <taxon>Daucinae</taxon>
        <taxon>Daucus</taxon>
        <taxon>Daucus sect. Daucus</taxon>
    </lineage>
</organism>
<evidence type="ECO:0000256" key="4">
    <source>
        <dbReference type="ARBA" id="ARBA00022490"/>
    </source>
</evidence>
<dbReference type="CDD" id="cd15873">
    <property type="entry name" value="R-SNARE_STXBP5_6"/>
    <property type="match status" value="1"/>
</dbReference>
<dbReference type="GO" id="GO:0006887">
    <property type="term" value="P:exocytosis"/>
    <property type="evidence" value="ECO:0007669"/>
    <property type="project" value="UniProtKB-KW"/>
</dbReference>
<comment type="similarity">
    <text evidence="2">Belongs to the WD repeat L(2)GL family.</text>
</comment>
<keyword evidence="3" id="KW-0268">Exocytosis</keyword>
<evidence type="ECO:0000256" key="2">
    <source>
        <dbReference type="ARBA" id="ARBA00008070"/>
    </source>
</evidence>
<dbReference type="PROSITE" id="PS50892">
    <property type="entry name" value="V_SNARE"/>
    <property type="match status" value="1"/>
</dbReference>
<gene>
    <name evidence="8" type="ORF">DCAR_0311914</name>
</gene>
<reference evidence="8" key="1">
    <citation type="journal article" date="2016" name="Nat. Genet.">
        <title>A high-quality carrot genome assembly provides new insights into carotenoid accumulation and asterid genome evolution.</title>
        <authorList>
            <person name="Iorizzo M."/>
            <person name="Ellison S."/>
            <person name="Senalik D."/>
            <person name="Zeng P."/>
            <person name="Satapoomin P."/>
            <person name="Huang J."/>
            <person name="Bowman M."/>
            <person name="Iovene M."/>
            <person name="Sanseverino W."/>
            <person name="Cavagnaro P."/>
            <person name="Yildiz M."/>
            <person name="Macko-Podgorni A."/>
            <person name="Moranska E."/>
            <person name="Grzebelus E."/>
            <person name="Grzebelus D."/>
            <person name="Ashrafi H."/>
            <person name="Zheng Z."/>
            <person name="Cheng S."/>
            <person name="Spooner D."/>
            <person name="Van Deynze A."/>
            <person name="Simon P."/>
        </authorList>
    </citation>
    <scope>NUCLEOTIDE SEQUENCE</scope>
    <source>
        <tissue evidence="8">Leaf</tissue>
    </source>
</reference>
<dbReference type="Gene3D" id="1.20.5.110">
    <property type="match status" value="1"/>
</dbReference>
<dbReference type="GO" id="GO:0006893">
    <property type="term" value="P:Golgi to plasma membrane transport"/>
    <property type="evidence" value="ECO:0007669"/>
    <property type="project" value="TreeGrafter"/>
</dbReference>
<dbReference type="InterPro" id="IPR036322">
    <property type="entry name" value="WD40_repeat_dom_sf"/>
</dbReference>
<dbReference type="GO" id="GO:0045159">
    <property type="term" value="F:myosin II binding"/>
    <property type="evidence" value="ECO:0007669"/>
    <property type="project" value="TreeGrafter"/>
</dbReference>
<dbReference type="Proteomes" id="UP000077755">
    <property type="component" value="Chromosome 3"/>
</dbReference>
<feature type="region of interest" description="Disordered" evidence="6">
    <location>
        <begin position="991"/>
        <end position="1026"/>
    </location>
</feature>
<name>A0AAF1AUE6_DAUCS</name>
<feature type="compositionally biased region" description="Basic and acidic residues" evidence="6">
    <location>
        <begin position="1003"/>
        <end position="1018"/>
    </location>
</feature>
<accession>A0AAF1AUE6</accession>
<dbReference type="EMBL" id="CP093345">
    <property type="protein sequence ID" value="WOG92640.1"/>
    <property type="molecule type" value="Genomic_DNA"/>
</dbReference>
<dbReference type="GO" id="GO:0005737">
    <property type="term" value="C:cytoplasm"/>
    <property type="evidence" value="ECO:0007669"/>
    <property type="project" value="UniProtKB-SubCell"/>
</dbReference>
<evidence type="ECO:0000256" key="5">
    <source>
        <dbReference type="PROSITE-ProRule" id="PRU00290"/>
    </source>
</evidence>
<dbReference type="PANTHER" id="PTHR10241">
    <property type="entry name" value="LETHAL 2 GIANT LARVAE PROTEIN"/>
    <property type="match status" value="1"/>
</dbReference>
<dbReference type="GO" id="GO:0005096">
    <property type="term" value="F:GTPase activator activity"/>
    <property type="evidence" value="ECO:0007669"/>
    <property type="project" value="TreeGrafter"/>
</dbReference>
<keyword evidence="4" id="KW-0963">Cytoplasm</keyword>
<dbReference type="PANTHER" id="PTHR10241:SF38">
    <property type="entry name" value="TRANSDUCIN FAMILY PROTEIN _ WD-40 REPEAT FAMILY PROTEIN"/>
    <property type="match status" value="1"/>
</dbReference>
<dbReference type="AlphaFoldDB" id="A0AAF1AUE6"/>
<evidence type="ECO:0000256" key="1">
    <source>
        <dbReference type="ARBA" id="ARBA00004496"/>
    </source>
</evidence>